<evidence type="ECO:0000313" key="2">
    <source>
        <dbReference type="EMBL" id="RUO80764.1"/>
    </source>
</evidence>
<keyword evidence="2" id="KW-0808">Transferase</keyword>
<dbReference type="Pfam" id="PF00581">
    <property type="entry name" value="Rhodanese"/>
    <property type="match status" value="1"/>
</dbReference>
<gene>
    <name evidence="2" type="ORF">CWI84_04035</name>
</gene>
<comment type="caution">
    <text evidence="2">The sequence shown here is derived from an EMBL/GenBank/DDBJ whole genome shotgun (WGS) entry which is preliminary data.</text>
</comment>
<dbReference type="PANTHER" id="PTHR43031:SF16">
    <property type="entry name" value="OXIDOREDUCTASE"/>
    <property type="match status" value="1"/>
</dbReference>
<dbReference type="Gene3D" id="3.40.250.10">
    <property type="entry name" value="Rhodanese-like domain"/>
    <property type="match status" value="1"/>
</dbReference>
<keyword evidence="3" id="KW-1185">Reference proteome</keyword>
<accession>A0A432ZS72</accession>
<dbReference type="InterPro" id="IPR036873">
    <property type="entry name" value="Rhodanese-like_dom_sf"/>
</dbReference>
<protein>
    <submittedName>
        <fullName evidence="2">Sulfurtransferase</fullName>
    </submittedName>
</protein>
<dbReference type="RefSeq" id="WP_126841295.1">
    <property type="nucleotide sequence ID" value="NZ_PIQH01000003.1"/>
</dbReference>
<evidence type="ECO:0000313" key="3">
    <source>
        <dbReference type="Proteomes" id="UP000287996"/>
    </source>
</evidence>
<dbReference type="OrthoDB" id="9791096at2"/>
<organism evidence="2 3">
    <name type="scientific">Idiomarina tyrosinivorans</name>
    <dbReference type="NCBI Taxonomy" id="1445662"/>
    <lineage>
        <taxon>Bacteria</taxon>
        <taxon>Pseudomonadati</taxon>
        <taxon>Pseudomonadota</taxon>
        <taxon>Gammaproteobacteria</taxon>
        <taxon>Alteromonadales</taxon>
        <taxon>Idiomarinaceae</taxon>
        <taxon>Idiomarina</taxon>
    </lineage>
</organism>
<sequence>MQHNEKFLQLVNRLKPLVQEWPEADIDGFRRQYPNGLVVDVREDREWDAGRVPGAEHMARGVLERDIENQVSDPNVPILLYCGGGYRSILAAASLQQMGYRNVWSLAGGYRSWSQQNSGIERASSEKE</sequence>
<dbReference type="GO" id="GO:0016740">
    <property type="term" value="F:transferase activity"/>
    <property type="evidence" value="ECO:0007669"/>
    <property type="project" value="UniProtKB-KW"/>
</dbReference>
<dbReference type="PANTHER" id="PTHR43031">
    <property type="entry name" value="FAD-DEPENDENT OXIDOREDUCTASE"/>
    <property type="match status" value="1"/>
</dbReference>
<dbReference type="EMBL" id="PIQH01000003">
    <property type="protein sequence ID" value="RUO80764.1"/>
    <property type="molecule type" value="Genomic_DNA"/>
</dbReference>
<reference evidence="2 3" key="1">
    <citation type="journal article" date="2011" name="Front. Microbiol.">
        <title>Genomic signatures of strain selection and enhancement in Bacillus atrophaeus var. globigii, a historical biowarfare simulant.</title>
        <authorList>
            <person name="Gibbons H.S."/>
            <person name="Broomall S.M."/>
            <person name="McNew L.A."/>
            <person name="Daligault H."/>
            <person name="Chapman C."/>
            <person name="Bruce D."/>
            <person name="Karavis M."/>
            <person name="Krepps M."/>
            <person name="McGregor P.A."/>
            <person name="Hong C."/>
            <person name="Park K.H."/>
            <person name="Akmal A."/>
            <person name="Feldman A."/>
            <person name="Lin J.S."/>
            <person name="Chang W.E."/>
            <person name="Higgs B.W."/>
            <person name="Demirev P."/>
            <person name="Lindquist J."/>
            <person name="Liem A."/>
            <person name="Fochler E."/>
            <person name="Read T.D."/>
            <person name="Tapia R."/>
            <person name="Johnson S."/>
            <person name="Bishop-Lilly K.A."/>
            <person name="Detter C."/>
            <person name="Han C."/>
            <person name="Sozhamannan S."/>
            <person name="Rosenzweig C.N."/>
            <person name="Skowronski E.W."/>
        </authorList>
    </citation>
    <scope>NUCLEOTIDE SEQUENCE [LARGE SCALE GENOMIC DNA]</scope>
    <source>
        <strain evidence="2 3">CC-PW-9</strain>
    </source>
</reference>
<dbReference type="PROSITE" id="PS50206">
    <property type="entry name" value="RHODANESE_3"/>
    <property type="match status" value="1"/>
</dbReference>
<dbReference type="CDD" id="cd00158">
    <property type="entry name" value="RHOD"/>
    <property type="match status" value="1"/>
</dbReference>
<proteinExistence type="predicted"/>
<dbReference type="SUPFAM" id="SSF52821">
    <property type="entry name" value="Rhodanese/Cell cycle control phosphatase"/>
    <property type="match status" value="1"/>
</dbReference>
<dbReference type="SMART" id="SM00450">
    <property type="entry name" value="RHOD"/>
    <property type="match status" value="1"/>
</dbReference>
<dbReference type="Proteomes" id="UP000287996">
    <property type="component" value="Unassembled WGS sequence"/>
</dbReference>
<dbReference type="InterPro" id="IPR050229">
    <property type="entry name" value="GlpE_sulfurtransferase"/>
</dbReference>
<evidence type="ECO:0000259" key="1">
    <source>
        <dbReference type="PROSITE" id="PS50206"/>
    </source>
</evidence>
<feature type="domain" description="Rhodanese" evidence="1">
    <location>
        <begin position="32"/>
        <end position="122"/>
    </location>
</feature>
<dbReference type="AlphaFoldDB" id="A0A432ZS72"/>
<name>A0A432ZS72_9GAMM</name>
<dbReference type="InterPro" id="IPR001763">
    <property type="entry name" value="Rhodanese-like_dom"/>
</dbReference>